<dbReference type="InterPro" id="IPR001878">
    <property type="entry name" value="Znf_CCHC"/>
</dbReference>
<evidence type="ECO:0000256" key="2">
    <source>
        <dbReference type="SAM" id="MobiDB-lite"/>
    </source>
</evidence>
<accession>A0ABY9CUD8</accession>
<dbReference type="InterPro" id="IPR012337">
    <property type="entry name" value="RNaseH-like_sf"/>
</dbReference>
<dbReference type="Gene3D" id="3.30.420.10">
    <property type="entry name" value="Ribonuclease H-like superfamily/Ribonuclease H"/>
    <property type="match status" value="1"/>
</dbReference>
<protein>
    <recommendedName>
        <fullName evidence="7">Retrovirus-related Pol polyprotein from transposon TNT 1-94</fullName>
    </recommendedName>
</protein>
<evidence type="ECO:0008006" key="7">
    <source>
        <dbReference type="Google" id="ProtNLM"/>
    </source>
</evidence>
<dbReference type="Pfam" id="PF07727">
    <property type="entry name" value="RVT_2"/>
    <property type="match status" value="1"/>
</dbReference>
<evidence type="ECO:0000259" key="3">
    <source>
        <dbReference type="PROSITE" id="PS50158"/>
    </source>
</evidence>
<keyword evidence="1" id="KW-0862">Zinc</keyword>
<dbReference type="PANTHER" id="PTHR33325:SF5">
    <property type="entry name" value="TRANSCRIPTION FACTOR INTERACTOR AND REGULATOR CCHC(ZN) FAMILY"/>
    <property type="match status" value="1"/>
</dbReference>
<proteinExistence type="predicted"/>
<feature type="region of interest" description="Disordered" evidence="2">
    <location>
        <begin position="574"/>
        <end position="599"/>
    </location>
</feature>
<feature type="compositionally biased region" description="Basic and acidic residues" evidence="2">
    <location>
        <begin position="574"/>
        <end position="592"/>
    </location>
</feature>
<dbReference type="SUPFAM" id="SSF57756">
    <property type="entry name" value="Retrovirus zinc finger-like domains"/>
    <property type="match status" value="1"/>
</dbReference>
<gene>
    <name evidence="5" type="ORF">VitviT2T_016864</name>
</gene>
<dbReference type="InterPro" id="IPR036397">
    <property type="entry name" value="RNaseH_sf"/>
</dbReference>
<dbReference type="SUPFAM" id="SSF53098">
    <property type="entry name" value="Ribonuclease H-like"/>
    <property type="match status" value="1"/>
</dbReference>
<feature type="domain" description="Integrase catalytic" evidence="4">
    <location>
        <begin position="185"/>
        <end position="352"/>
    </location>
</feature>
<dbReference type="InterPro" id="IPR036875">
    <property type="entry name" value="Znf_CCHC_sf"/>
</dbReference>
<organism evidence="5 6">
    <name type="scientific">Vitis vinifera</name>
    <name type="common">Grape</name>
    <dbReference type="NCBI Taxonomy" id="29760"/>
    <lineage>
        <taxon>Eukaryota</taxon>
        <taxon>Viridiplantae</taxon>
        <taxon>Streptophyta</taxon>
        <taxon>Embryophyta</taxon>
        <taxon>Tracheophyta</taxon>
        <taxon>Spermatophyta</taxon>
        <taxon>Magnoliopsida</taxon>
        <taxon>eudicotyledons</taxon>
        <taxon>Gunneridae</taxon>
        <taxon>Pentapetalae</taxon>
        <taxon>rosids</taxon>
        <taxon>Vitales</taxon>
        <taxon>Vitaceae</taxon>
        <taxon>Viteae</taxon>
        <taxon>Vitis</taxon>
    </lineage>
</organism>
<dbReference type="PROSITE" id="PS50994">
    <property type="entry name" value="INTEGRASE"/>
    <property type="match status" value="1"/>
</dbReference>
<evidence type="ECO:0000259" key="4">
    <source>
        <dbReference type="PROSITE" id="PS50994"/>
    </source>
</evidence>
<feature type="domain" description="CCHC-type" evidence="3">
    <location>
        <begin position="137"/>
        <end position="151"/>
    </location>
</feature>
<dbReference type="InterPro" id="IPR001584">
    <property type="entry name" value="Integrase_cat-core"/>
</dbReference>
<feature type="compositionally biased region" description="Basic residues" evidence="2">
    <location>
        <begin position="73"/>
        <end position="91"/>
    </location>
</feature>
<dbReference type="PROSITE" id="PS50158">
    <property type="entry name" value="ZF_CCHC"/>
    <property type="match status" value="1"/>
</dbReference>
<feature type="region of interest" description="Disordered" evidence="2">
    <location>
        <begin position="49"/>
        <end position="99"/>
    </location>
</feature>
<evidence type="ECO:0000313" key="6">
    <source>
        <dbReference type="Proteomes" id="UP001227230"/>
    </source>
</evidence>
<evidence type="ECO:0000256" key="1">
    <source>
        <dbReference type="PROSITE-ProRule" id="PRU00047"/>
    </source>
</evidence>
<keyword evidence="1" id="KW-0863">Zinc-finger</keyword>
<reference evidence="5 6" key="1">
    <citation type="journal article" date="2023" name="Hortic Res">
        <title>The complete reference genome for grapevine (Vitis vinifera L.) genetics and breeding.</title>
        <authorList>
            <person name="Shi X."/>
            <person name="Cao S."/>
            <person name="Wang X."/>
            <person name="Huang S."/>
            <person name="Wang Y."/>
            <person name="Liu Z."/>
            <person name="Liu W."/>
            <person name="Leng X."/>
            <person name="Peng Y."/>
            <person name="Wang N."/>
            <person name="Wang Y."/>
            <person name="Ma Z."/>
            <person name="Xu X."/>
            <person name="Zhang F."/>
            <person name="Xue H."/>
            <person name="Zhong H."/>
            <person name="Wang Y."/>
            <person name="Zhang K."/>
            <person name="Velt A."/>
            <person name="Avia K."/>
            <person name="Holtgrawe D."/>
            <person name="Grimplet J."/>
            <person name="Matus J.T."/>
            <person name="Ware D."/>
            <person name="Wu X."/>
            <person name="Wang H."/>
            <person name="Liu C."/>
            <person name="Fang Y."/>
            <person name="Rustenholz C."/>
            <person name="Cheng Z."/>
            <person name="Xiao H."/>
            <person name="Zhou Y."/>
        </authorList>
    </citation>
    <scope>NUCLEOTIDE SEQUENCE [LARGE SCALE GENOMIC DNA]</scope>
    <source>
        <strain evidence="6">cv. Pinot noir / PN40024</strain>
        <tissue evidence="5">Leaf</tissue>
    </source>
</reference>
<dbReference type="EMBL" id="CP126658">
    <property type="protein sequence ID" value="WJZ98335.1"/>
    <property type="molecule type" value="Genomic_DNA"/>
</dbReference>
<dbReference type="InterPro" id="IPR013103">
    <property type="entry name" value="RVT_2"/>
</dbReference>
<evidence type="ECO:0000313" key="5">
    <source>
        <dbReference type="EMBL" id="WJZ98335.1"/>
    </source>
</evidence>
<name>A0ABY9CUD8_VITVI</name>
<dbReference type="Proteomes" id="UP001227230">
    <property type="component" value="Chromosome 11"/>
</dbReference>
<dbReference type="PANTHER" id="PTHR33325">
    <property type="entry name" value="ZINC FINGER, CCHC-TYPE-RELATED"/>
    <property type="match status" value="1"/>
</dbReference>
<keyword evidence="1" id="KW-0479">Metal-binding</keyword>
<dbReference type="CDD" id="cd09272">
    <property type="entry name" value="RNase_HI_RT_Ty1"/>
    <property type="match status" value="1"/>
</dbReference>
<sequence length="1095" mass="125646">MLEKTFTTFHASNVLLQQQYRERRFTKYSELISCLLVAEQNNELLMRNHQSRPTGSEPFPEVNAISSQTRGCGRGRGRGCGRGRGHGRNPRYHGSYSNNSQKMKASLHHQKWNNTETIQENGKRLQDKPPKNHENNCYRCGMKGHWSHTCRTPKHMVDLYQPSIKAKGKEIEMNFTDGDGLDLIYYDIDFFGERIHGDICGPIHPPCGPFRYFMILIDASTRWSHVCLLSTRNVAFARLLAQIIRLRAQFPDYPIKTIRLDNAGEFTSQTFIDYCMSVGINIKHPVAHTHTQNGLAESFIKRLQLIARPLLMKTKLPTSAWGHAIMHAAALVRIRPTTYHEYSPSQLVLGKQPNIFHLRIFGCTVYVPIAPTQRTKMGPQRRLGVYVGFDSPSIIRYLEPLTGDVFTARFADCHFNESVFPSLGREKSIPEERREISWKTSTMTHLDPRTNQCELEVQRIIHLQNLVNQLPDAFIDTKKVTKSHIPAANTPARINVPVGQLTNESKVRLKRGRPVSSKDVTPRKRRTQEKLDTLEEAIKMTDQFKIDKSIALEETQIMQKAPEKVHIEQEAPKEVHIEQETPEDPHIEREAPEEAQVPENCEISRNENNEIIRYKVRLVAQGFSQRPGIDYEETYSPVMDAITFRFLISLAISEGLNMRLMDVITTYLYGSMDNDIYMKIPEGFKLPDANNTKPRSMYSIKLQRSLYELKQSGRMWYNRLSEYLLKEGYVNNPICPCIFIKKSETGFAIIAVYVDDLNLVGTPEELTRTTNYLKKEFEMKDLGKTKFCLGLQIEHFPNEVLVHQSTYIKKVLKRFYMDKAHPLSSPMVVRSLDVKKDPFRPCEKDEELLGPEVPYLSAIGALMYLANCTRPDIAFFVNLLARYSSTPTRRHWNGIKHILRYLHETTDMSLFYSRESKQQLLRYADVGYLSDPHKGRSQTGYVFNCNGTAISWRSVKQTMVATSSNHSEILAIHEASRECIWLRSMIQHIRKSCGLSSIKGGPTTLFEDNVACIAQITGGYIKGDRTKHMSPKFFYTHELQKSGEIDVQQICSSDNLADLFTKSLPTSTFKKLIHRIGMRQLKDINMRGNMLVKGC</sequence>
<keyword evidence="6" id="KW-1185">Reference proteome</keyword>